<feature type="domain" description="Transcription factor zinc-finger" evidence="3">
    <location>
        <begin position="54"/>
        <end position="91"/>
    </location>
</feature>
<gene>
    <name evidence="4" type="ordered locus">Adeh_4190</name>
</gene>
<dbReference type="HOGENOM" id="CLU_2195342_0_0_7"/>
<dbReference type="eggNOG" id="COG3809">
    <property type="taxonomic scope" value="Bacteria"/>
</dbReference>
<dbReference type="STRING" id="290397.Adeh_4190"/>
<dbReference type="KEGG" id="ade:Adeh_4190"/>
<dbReference type="Proteomes" id="UP000001935">
    <property type="component" value="Chromosome"/>
</dbReference>
<proteinExistence type="predicted"/>
<evidence type="ECO:0000313" key="4">
    <source>
        <dbReference type="EMBL" id="ABC83954.1"/>
    </source>
</evidence>
<evidence type="ECO:0000256" key="2">
    <source>
        <dbReference type="SAM" id="MobiDB-lite"/>
    </source>
</evidence>
<keyword evidence="1" id="KW-0175">Coiled coil</keyword>
<dbReference type="InterPro" id="IPR027392">
    <property type="entry name" value="TF_Znf"/>
</dbReference>
<feature type="coiled-coil region" evidence="1">
    <location>
        <begin position="22"/>
        <end position="50"/>
    </location>
</feature>
<protein>
    <recommendedName>
        <fullName evidence="3">Transcription factor zinc-finger domain-containing protein</fullName>
    </recommendedName>
</protein>
<evidence type="ECO:0000259" key="3">
    <source>
        <dbReference type="Pfam" id="PF13453"/>
    </source>
</evidence>
<evidence type="ECO:0000256" key="1">
    <source>
        <dbReference type="SAM" id="Coils"/>
    </source>
</evidence>
<dbReference type="AlphaFoldDB" id="Q2IH92"/>
<dbReference type="Pfam" id="PF13453">
    <property type="entry name" value="Zn_ribbon_TFIIB"/>
    <property type="match status" value="1"/>
</dbReference>
<sequence>MTMSDKGTPGKPSTTEDEYFVREDAEKKRKLALQLKKETEESERKRLKDLHFMHCPKCGMQMQEVKLRGVDVDVCFSCSGIFLDRGELEHLEKPESRGVMSAILNWFKPESKA</sequence>
<organism evidence="4 5">
    <name type="scientific">Anaeromyxobacter dehalogenans (strain 2CP-C)</name>
    <dbReference type="NCBI Taxonomy" id="290397"/>
    <lineage>
        <taxon>Bacteria</taxon>
        <taxon>Pseudomonadati</taxon>
        <taxon>Myxococcota</taxon>
        <taxon>Myxococcia</taxon>
        <taxon>Myxococcales</taxon>
        <taxon>Cystobacterineae</taxon>
        <taxon>Anaeromyxobacteraceae</taxon>
        <taxon>Anaeromyxobacter</taxon>
    </lineage>
</organism>
<reference evidence="4" key="1">
    <citation type="submission" date="2006-01" db="EMBL/GenBank/DDBJ databases">
        <title>Complete sequence of Anaeromyxobacter dehalogenans 2CP-C.</title>
        <authorList>
            <consortium name="US DOE Joint Genome Institute"/>
            <person name="Copeland A."/>
            <person name="Lucas S."/>
            <person name="Lapidus A."/>
            <person name="Barry K."/>
            <person name="Detter J.C."/>
            <person name="Glavina T."/>
            <person name="Hammon N."/>
            <person name="Israni S."/>
            <person name="Pitluck S."/>
            <person name="Brettin T."/>
            <person name="Bruce D."/>
            <person name="Han C."/>
            <person name="Tapia R."/>
            <person name="Gilna P."/>
            <person name="Kiss H."/>
            <person name="Schmutz J."/>
            <person name="Larimer F."/>
            <person name="Land M."/>
            <person name="Kyrpides N."/>
            <person name="Anderson I."/>
            <person name="Sanford R.A."/>
            <person name="Ritalahti K.M."/>
            <person name="Thomas H.S."/>
            <person name="Kirby J.R."/>
            <person name="Zhulin I.B."/>
            <person name="Loeffler F.E."/>
            <person name="Richardson P."/>
        </authorList>
    </citation>
    <scope>NUCLEOTIDE SEQUENCE</scope>
    <source>
        <strain evidence="4">2CP-C</strain>
    </source>
</reference>
<dbReference type="EMBL" id="CP000251">
    <property type="protein sequence ID" value="ABC83954.1"/>
    <property type="molecule type" value="Genomic_DNA"/>
</dbReference>
<accession>Q2IH92</accession>
<name>Q2IH92_ANADE</name>
<evidence type="ECO:0000313" key="5">
    <source>
        <dbReference type="Proteomes" id="UP000001935"/>
    </source>
</evidence>
<feature type="region of interest" description="Disordered" evidence="2">
    <location>
        <begin position="1"/>
        <end position="21"/>
    </location>
</feature>